<sequence>MPKLDFIHRSVKNALIADGWRVTDDPYIIEYLKTRLYADLGAEKAIAAERGEQKIVIEVKSFLGASKFQDLKEALGQYDIYRYLLEETAPERKLYVAISNEAYSNFFSQEVIKLILDKHQLPLIIVDINQEEVLKWIN</sequence>
<dbReference type="CDD" id="cd22366">
    <property type="entry name" value="XisH-like"/>
    <property type="match status" value="1"/>
</dbReference>
<reference evidence="1" key="2">
    <citation type="submission" date="2020-08" db="EMBL/GenBank/DDBJ databases">
        <authorList>
            <person name="Chen M."/>
            <person name="Teng W."/>
            <person name="Zhao L."/>
            <person name="Hu C."/>
            <person name="Zhou Y."/>
            <person name="Han B."/>
            <person name="Song L."/>
            <person name="Shu W."/>
        </authorList>
    </citation>
    <scope>NUCLEOTIDE SEQUENCE</scope>
    <source>
        <strain evidence="1">FACHB-1277</strain>
    </source>
</reference>
<dbReference type="AlphaFoldDB" id="A0A926UTV2"/>
<dbReference type="Pfam" id="PF08814">
    <property type="entry name" value="XisH"/>
    <property type="match status" value="1"/>
</dbReference>
<evidence type="ECO:0000313" key="2">
    <source>
        <dbReference type="Proteomes" id="UP000631421"/>
    </source>
</evidence>
<dbReference type="GO" id="GO:0003676">
    <property type="term" value="F:nucleic acid binding"/>
    <property type="evidence" value="ECO:0007669"/>
    <property type="project" value="InterPro"/>
</dbReference>
<dbReference type="InterPro" id="IPR011856">
    <property type="entry name" value="tRNA_endonuc-like_dom_sf"/>
</dbReference>
<dbReference type="Gene3D" id="3.40.1350.10">
    <property type="match status" value="1"/>
</dbReference>
<reference evidence="1" key="1">
    <citation type="journal article" date="2015" name="ISME J.">
        <title>Draft Genome Sequence of Streptomyces incarnatus NRRL8089, which Produces the Nucleoside Antibiotic Sinefungin.</title>
        <authorList>
            <person name="Oshima K."/>
            <person name="Hattori M."/>
            <person name="Shimizu H."/>
            <person name="Fukuda K."/>
            <person name="Nemoto M."/>
            <person name="Inagaki K."/>
            <person name="Tamura T."/>
        </authorList>
    </citation>
    <scope>NUCLEOTIDE SEQUENCE</scope>
    <source>
        <strain evidence="1">FACHB-1277</strain>
    </source>
</reference>
<dbReference type="InterPro" id="IPR011335">
    <property type="entry name" value="Restrct_endonuc-II-like"/>
</dbReference>
<gene>
    <name evidence="1" type="ORF">H6F44_11330</name>
</gene>
<name>A0A926UTV2_9CYAN</name>
<keyword evidence="2" id="KW-1185">Reference proteome</keyword>
<dbReference type="SUPFAM" id="SSF52980">
    <property type="entry name" value="Restriction endonuclease-like"/>
    <property type="match status" value="1"/>
</dbReference>
<dbReference type="Proteomes" id="UP000631421">
    <property type="component" value="Unassembled WGS sequence"/>
</dbReference>
<comment type="caution">
    <text evidence="1">The sequence shown here is derived from an EMBL/GenBank/DDBJ whole genome shotgun (WGS) entry which is preliminary data.</text>
</comment>
<proteinExistence type="predicted"/>
<accession>A0A926UTV2</accession>
<organism evidence="1 2">
    <name type="scientific">Pseudanabaena cinerea FACHB-1277</name>
    <dbReference type="NCBI Taxonomy" id="2949581"/>
    <lineage>
        <taxon>Bacteria</taxon>
        <taxon>Bacillati</taxon>
        <taxon>Cyanobacteriota</taxon>
        <taxon>Cyanophyceae</taxon>
        <taxon>Pseudanabaenales</taxon>
        <taxon>Pseudanabaenaceae</taxon>
        <taxon>Pseudanabaena</taxon>
        <taxon>Pseudanabaena cinerea</taxon>
    </lineage>
</organism>
<dbReference type="EMBL" id="JACJPY010000031">
    <property type="protein sequence ID" value="MBD2150706.1"/>
    <property type="molecule type" value="Genomic_DNA"/>
</dbReference>
<evidence type="ECO:0000313" key="1">
    <source>
        <dbReference type="EMBL" id="MBD2150706.1"/>
    </source>
</evidence>
<dbReference type="RefSeq" id="WP_190351064.1">
    <property type="nucleotide sequence ID" value="NZ_JACJPY010000031.1"/>
</dbReference>
<protein>
    <submittedName>
        <fullName evidence="1">XisH family protein</fullName>
    </submittedName>
</protein>
<dbReference type="InterPro" id="IPR014919">
    <property type="entry name" value="XisH"/>
</dbReference>